<keyword evidence="1" id="KW-1185">Reference proteome</keyword>
<sequence>MKHSSETTKIILLFSQTEYLSSYSTREGLEILKKDMGIMEFNVLRLPWALVSNPASRIIQSTLNRNKIDKIIL</sequence>
<reference evidence="2" key="1">
    <citation type="submission" date="2022-11" db="UniProtKB">
        <authorList>
            <consortium name="WormBaseParasite"/>
        </authorList>
    </citation>
    <scope>IDENTIFICATION</scope>
</reference>
<evidence type="ECO:0000313" key="1">
    <source>
        <dbReference type="Proteomes" id="UP000887565"/>
    </source>
</evidence>
<accession>A0A915KPL9</accession>
<evidence type="ECO:0000313" key="2">
    <source>
        <dbReference type="WBParaSite" id="nRc.2.0.1.t39673-RA"/>
    </source>
</evidence>
<dbReference type="Proteomes" id="UP000887565">
    <property type="component" value="Unplaced"/>
</dbReference>
<dbReference type="WBParaSite" id="nRc.2.0.1.t39673-RA">
    <property type="protein sequence ID" value="nRc.2.0.1.t39673-RA"/>
    <property type="gene ID" value="nRc.2.0.1.g39673"/>
</dbReference>
<proteinExistence type="predicted"/>
<protein>
    <submittedName>
        <fullName evidence="2">Uncharacterized protein</fullName>
    </submittedName>
</protein>
<dbReference type="AlphaFoldDB" id="A0A915KPL9"/>
<organism evidence="1 2">
    <name type="scientific">Romanomermis culicivorax</name>
    <name type="common">Nematode worm</name>
    <dbReference type="NCBI Taxonomy" id="13658"/>
    <lineage>
        <taxon>Eukaryota</taxon>
        <taxon>Metazoa</taxon>
        <taxon>Ecdysozoa</taxon>
        <taxon>Nematoda</taxon>
        <taxon>Enoplea</taxon>
        <taxon>Dorylaimia</taxon>
        <taxon>Mermithida</taxon>
        <taxon>Mermithoidea</taxon>
        <taxon>Mermithidae</taxon>
        <taxon>Romanomermis</taxon>
    </lineage>
</organism>
<name>A0A915KPL9_ROMCU</name>